<proteinExistence type="predicted"/>
<keyword evidence="3" id="KW-1185">Reference proteome</keyword>
<keyword evidence="1" id="KW-0472">Membrane</keyword>
<feature type="transmembrane region" description="Helical" evidence="1">
    <location>
        <begin position="32"/>
        <end position="53"/>
    </location>
</feature>
<dbReference type="Proteomes" id="UP001139447">
    <property type="component" value="Unassembled WGS sequence"/>
</dbReference>
<keyword evidence="1" id="KW-1133">Transmembrane helix</keyword>
<gene>
    <name evidence="2" type="ORF">MMF98_12825</name>
</gene>
<reference evidence="2" key="1">
    <citation type="submission" date="2022-03" db="EMBL/GenBank/DDBJ databases">
        <authorList>
            <person name="Woo C.Y."/>
        </authorList>
    </citation>
    <scope>NUCLEOTIDE SEQUENCE</scope>
    <source>
        <strain evidence="2">CYS-02</strain>
    </source>
</reference>
<protein>
    <submittedName>
        <fullName evidence="2">Uncharacterized protein</fullName>
    </submittedName>
</protein>
<keyword evidence="1" id="KW-0812">Transmembrane</keyword>
<sequence length="163" mass="18645">MNPSPIESLGPPPFRFTPALGASLHGPAFSPFFKLLATLVVFGTAGWFINLWLQGQAGSRPLMTWFLAGLALMLYTWWHILRSTTRLDAGALHQSWVWDKKMELRELAYGKMVRVRGLDWLIAPRLYVRTLMGKFAVFYAADPVMLMEFERLIQELKAFRGLK</sequence>
<evidence type="ECO:0000313" key="2">
    <source>
        <dbReference type="EMBL" id="MCJ0764092.1"/>
    </source>
</evidence>
<name>A0A9X2AQ26_9BURK</name>
<organism evidence="2 3">
    <name type="scientific">Variovorax terrae</name>
    <dbReference type="NCBI Taxonomy" id="2923278"/>
    <lineage>
        <taxon>Bacteria</taxon>
        <taxon>Pseudomonadati</taxon>
        <taxon>Pseudomonadota</taxon>
        <taxon>Betaproteobacteria</taxon>
        <taxon>Burkholderiales</taxon>
        <taxon>Comamonadaceae</taxon>
        <taxon>Variovorax</taxon>
    </lineage>
</organism>
<dbReference type="EMBL" id="JALGBI010000001">
    <property type="protein sequence ID" value="MCJ0764092.1"/>
    <property type="molecule type" value="Genomic_DNA"/>
</dbReference>
<feature type="transmembrane region" description="Helical" evidence="1">
    <location>
        <begin position="62"/>
        <end position="80"/>
    </location>
</feature>
<comment type="caution">
    <text evidence="2">The sequence shown here is derived from an EMBL/GenBank/DDBJ whole genome shotgun (WGS) entry which is preliminary data.</text>
</comment>
<evidence type="ECO:0000313" key="3">
    <source>
        <dbReference type="Proteomes" id="UP001139447"/>
    </source>
</evidence>
<accession>A0A9X2AQ26</accession>
<dbReference type="AlphaFoldDB" id="A0A9X2AQ26"/>
<dbReference type="RefSeq" id="WP_243306660.1">
    <property type="nucleotide sequence ID" value="NZ_JALGBI010000001.1"/>
</dbReference>
<evidence type="ECO:0000256" key="1">
    <source>
        <dbReference type="SAM" id="Phobius"/>
    </source>
</evidence>